<dbReference type="InterPro" id="IPR036388">
    <property type="entry name" value="WH-like_DNA-bd_sf"/>
</dbReference>
<dbReference type="SUPFAM" id="SSF52540">
    <property type="entry name" value="P-loop containing nucleoside triphosphate hydrolases"/>
    <property type="match status" value="1"/>
</dbReference>
<dbReference type="RefSeq" id="WP_345363736.1">
    <property type="nucleotide sequence ID" value="NZ_BAABII010000010.1"/>
</dbReference>
<protein>
    <submittedName>
        <fullName evidence="5">AAA family ATPase</fullName>
    </submittedName>
</protein>
<dbReference type="CDD" id="cd06170">
    <property type="entry name" value="LuxR_C_like"/>
    <property type="match status" value="1"/>
</dbReference>
<keyword evidence="6" id="KW-1185">Reference proteome</keyword>
<feature type="region of interest" description="Disordered" evidence="3">
    <location>
        <begin position="494"/>
        <end position="513"/>
    </location>
</feature>
<dbReference type="EMBL" id="JBGEHV010000028">
    <property type="protein sequence ID" value="MEY8040938.1"/>
    <property type="molecule type" value="Genomic_DNA"/>
</dbReference>
<evidence type="ECO:0000259" key="4">
    <source>
        <dbReference type="PROSITE" id="PS50043"/>
    </source>
</evidence>
<name>A0ABV4CKC9_9PSEU</name>
<dbReference type="Gene3D" id="1.25.40.10">
    <property type="entry name" value="Tetratricopeptide repeat domain"/>
    <property type="match status" value="2"/>
</dbReference>
<evidence type="ECO:0000256" key="3">
    <source>
        <dbReference type="SAM" id="MobiDB-lite"/>
    </source>
</evidence>
<dbReference type="PANTHER" id="PTHR16305:SF35">
    <property type="entry name" value="TRANSCRIPTIONAL ACTIVATOR DOMAIN"/>
    <property type="match status" value="1"/>
</dbReference>
<comment type="caution">
    <text evidence="5">The sequence shown here is derived from an EMBL/GenBank/DDBJ whole genome shotgun (WGS) entry which is preliminary data.</text>
</comment>
<evidence type="ECO:0000313" key="6">
    <source>
        <dbReference type="Proteomes" id="UP001564626"/>
    </source>
</evidence>
<dbReference type="InterPro" id="IPR003593">
    <property type="entry name" value="AAA+_ATPase"/>
</dbReference>
<dbReference type="Proteomes" id="UP001564626">
    <property type="component" value="Unassembled WGS sequence"/>
</dbReference>
<feature type="domain" description="HTH luxR-type" evidence="4">
    <location>
        <begin position="847"/>
        <end position="916"/>
    </location>
</feature>
<dbReference type="PROSITE" id="PS50043">
    <property type="entry name" value="HTH_LUXR_2"/>
    <property type="match status" value="1"/>
</dbReference>
<dbReference type="Pfam" id="PF13191">
    <property type="entry name" value="AAA_16"/>
    <property type="match status" value="1"/>
</dbReference>
<keyword evidence="2" id="KW-0067">ATP-binding</keyword>
<evidence type="ECO:0000256" key="2">
    <source>
        <dbReference type="ARBA" id="ARBA00022840"/>
    </source>
</evidence>
<dbReference type="InterPro" id="IPR000792">
    <property type="entry name" value="Tscrpt_reg_LuxR_C"/>
</dbReference>
<dbReference type="Gene3D" id="1.10.10.10">
    <property type="entry name" value="Winged helix-like DNA-binding domain superfamily/Winged helix DNA-binding domain"/>
    <property type="match status" value="1"/>
</dbReference>
<dbReference type="InterPro" id="IPR016032">
    <property type="entry name" value="Sig_transdc_resp-reg_C-effctor"/>
</dbReference>
<dbReference type="PROSITE" id="PS00622">
    <property type="entry name" value="HTH_LUXR_1"/>
    <property type="match status" value="1"/>
</dbReference>
<keyword evidence="1" id="KW-0547">Nucleotide-binding</keyword>
<evidence type="ECO:0000256" key="1">
    <source>
        <dbReference type="ARBA" id="ARBA00022741"/>
    </source>
</evidence>
<gene>
    <name evidence="5" type="ORF">AB8O55_16130</name>
</gene>
<organism evidence="5 6">
    <name type="scientific">Saccharopolyspora cebuensis</name>
    <dbReference type="NCBI Taxonomy" id="418759"/>
    <lineage>
        <taxon>Bacteria</taxon>
        <taxon>Bacillati</taxon>
        <taxon>Actinomycetota</taxon>
        <taxon>Actinomycetes</taxon>
        <taxon>Pseudonocardiales</taxon>
        <taxon>Pseudonocardiaceae</taxon>
        <taxon>Saccharopolyspora</taxon>
    </lineage>
</organism>
<sequence>MSVNGVDSRGAATLRRAPASERAAQLAILRRAHDDCLRGRGSVVLVEGPLGGGKTELLRTTVEQAEQAGFRTVQAVCAETERQVPFGALDQLARGLLDRPTDLLGGPVEGAERARTLQRLCAAALDVAAEVPVLICVDDAQHLDDDSARWLLRLVGRSRSSRVLVVLTSGLGTAPGPLRTELSRQPHFRHAVLAPLSVCEVTEVVRRRTDDVTAQRLGADLHSRTGGNPLLLNAVLDDHEEGTAPRDHDLALLSCLHRGGAVVRGCARALAVLDREVTPAELARVVGAEIPDVRRALTDLCAAGLLDDGRLRSAQAIAAVLGETGAAELGGIRRRAAELLRDRGADASSIAAQLVAAGSAGPAWAQRALREAAELALLEGSPEFAARCLELAHESTRRPAEQAAIRARLAEAEWRLQPSSVLRHLAPLVAAASAGQLDRADHVVLVRQLLWHGRIDEAQQVLRRLRGTGADAASGELHDIESWLAYSHPSLAHRWQRPRSGPRTDSPQLTGDDPWLHSTAVLADVLARGRSHEAVEHAERVLRDVHRTRTTVWSDEATTFALMVLLHAERTETTAEWCRRLLSEDPQRCTPTRRAVVFSVRAEIAARRGENAAAVEHAEAALHHLPPQAWGVAIGLPLSTLVQANTRLGRYDEAARHLARPVDEAVFRSRYGLHYLFARGEYYLATRHGHAALADFLACRDLTRDWGLAQSGLVPWRINAAEAWLLLGNTDEARRLLYDELAQAGTERVRCRGLALRLVASTNPPRRRPQLLGEALDLLEQCGDRYEQARVLADLGQAHHELKDNRRARRMFRRAWHLASASGADALCERLLSISGEAATPVATGDSDDRAARLTESERRVASLAVMGYTNREIAEKLFVTASTVEQHLTRVFRKLGVKRRDDLPVDLWGAAARTA</sequence>
<dbReference type="PRINTS" id="PR00038">
    <property type="entry name" value="HTHLUXR"/>
</dbReference>
<dbReference type="PANTHER" id="PTHR16305">
    <property type="entry name" value="TESTICULAR SOLUBLE ADENYLYL CYCLASE"/>
    <property type="match status" value="1"/>
</dbReference>
<dbReference type="Gene3D" id="3.40.50.300">
    <property type="entry name" value="P-loop containing nucleotide triphosphate hydrolases"/>
    <property type="match status" value="1"/>
</dbReference>
<proteinExistence type="predicted"/>
<accession>A0ABV4CKC9</accession>
<dbReference type="SUPFAM" id="SSF48452">
    <property type="entry name" value="TPR-like"/>
    <property type="match status" value="1"/>
</dbReference>
<evidence type="ECO:0000313" key="5">
    <source>
        <dbReference type="EMBL" id="MEY8040938.1"/>
    </source>
</evidence>
<dbReference type="InterPro" id="IPR041664">
    <property type="entry name" value="AAA_16"/>
</dbReference>
<dbReference type="SUPFAM" id="SSF46894">
    <property type="entry name" value="C-terminal effector domain of the bipartite response regulators"/>
    <property type="match status" value="1"/>
</dbReference>
<reference evidence="5 6" key="1">
    <citation type="submission" date="2024-08" db="EMBL/GenBank/DDBJ databases">
        <title>Genome mining of Saccharopolyspora cebuensis PGLac3 from Nigerian medicinal plant.</title>
        <authorList>
            <person name="Ezeobiora C.E."/>
            <person name="Igbokwe N.H."/>
            <person name="Amin D.H."/>
            <person name="Mendie U.E."/>
        </authorList>
    </citation>
    <scope>NUCLEOTIDE SEQUENCE [LARGE SCALE GENOMIC DNA]</scope>
    <source>
        <strain evidence="5 6">PGLac3</strain>
    </source>
</reference>
<dbReference type="InterPro" id="IPR027417">
    <property type="entry name" value="P-loop_NTPase"/>
</dbReference>
<dbReference type="SMART" id="SM00382">
    <property type="entry name" value="AAA"/>
    <property type="match status" value="1"/>
</dbReference>
<dbReference type="SMART" id="SM00421">
    <property type="entry name" value="HTH_LUXR"/>
    <property type="match status" value="1"/>
</dbReference>
<dbReference type="InterPro" id="IPR011990">
    <property type="entry name" value="TPR-like_helical_dom_sf"/>
</dbReference>
<dbReference type="Pfam" id="PF00196">
    <property type="entry name" value="GerE"/>
    <property type="match status" value="1"/>
</dbReference>